<protein>
    <recommendedName>
        <fullName evidence="4">DUF502 domain-containing protein</fullName>
    </recommendedName>
</protein>
<reference evidence="2" key="1">
    <citation type="journal article" date="2014" name="Int. J. Syst. Evol. Microbiol.">
        <title>Complete genome sequence of Corynebacterium casei LMG S-19264T (=DSM 44701T), isolated from a smear-ripened cheese.</title>
        <authorList>
            <consortium name="US DOE Joint Genome Institute (JGI-PGF)"/>
            <person name="Walter F."/>
            <person name="Albersmeier A."/>
            <person name="Kalinowski J."/>
            <person name="Ruckert C."/>
        </authorList>
    </citation>
    <scope>NUCLEOTIDE SEQUENCE</scope>
    <source>
        <strain evidence="2">CGMCC 1.3617</strain>
    </source>
</reference>
<feature type="transmembrane region" description="Helical" evidence="1">
    <location>
        <begin position="48"/>
        <end position="69"/>
    </location>
</feature>
<accession>A0A917NLU4</accession>
<evidence type="ECO:0008006" key="4">
    <source>
        <dbReference type="Google" id="ProtNLM"/>
    </source>
</evidence>
<evidence type="ECO:0000313" key="2">
    <source>
        <dbReference type="EMBL" id="GGJ07409.1"/>
    </source>
</evidence>
<keyword evidence="1" id="KW-1133">Transmembrane helix</keyword>
<organism evidence="2 3">
    <name type="scientific">Neoroseomonas lacus</name>
    <dbReference type="NCBI Taxonomy" id="287609"/>
    <lineage>
        <taxon>Bacteria</taxon>
        <taxon>Pseudomonadati</taxon>
        <taxon>Pseudomonadota</taxon>
        <taxon>Alphaproteobacteria</taxon>
        <taxon>Acetobacterales</taxon>
        <taxon>Acetobacteraceae</taxon>
        <taxon>Neoroseomonas</taxon>
    </lineage>
</organism>
<proteinExistence type="predicted"/>
<dbReference type="Proteomes" id="UP000661507">
    <property type="component" value="Unassembled WGS sequence"/>
</dbReference>
<dbReference type="EMBL" id="BMKW01000002">
    <property type="protein sequence ID" value="GGJ07409.1"/>
    <property type="molecule type" value="Genomic_DNA"/>
</dbReference>
<keyword evidence="3" id="KW-1185">Reference proteome</keyword>
<comment type="caution">
    <text evidence="2">The sequence shown here is derived from an EMBL/GenBank/DDBJ whole genome shotgun (WGS) entry which is preliminary data.</text>
</comment>
<evidence type="ECO:0000256" key="1">
    <source>
        <dbReference type="SAM" id="Phobius"/>
    </source>
</evidence>
<evidence type="ECO:0000313" key="3">
    <source>
        <dbReference type="Proteomes" id="UP000661507"/>
    </source>
</evidence>
<reference evidence="2" key="2">
    <citation type="submission" date="2020-09" db="EMBL/GenBank/DDBJ databases">
        <authorList>
            <person name="Sun Q."/>
            <person name="Zhou Y."/>
        </authorList>
    </citation>
    <scope>NUCLEOTIDE SEQUENCE</scope>
    <source>
        <strain evidence="2">CGMCC 1.3617</strain>
    </source>
</reference>
<keyword evidence="1" id="KW-0472">Membrane</keyword>
<feature type="transmembrane region" description="Helical" evidence="1">
    <location>
        <begin position="7"/>
        <end position="28"/>
    </location>
</feature>
<gene>
    <name evidence="2" type="ORF">GCM10011320_12970</name>
</gene>
<sequence length="191" mass="20350">MKVLRRVLVDGALVVLPIGAIVLLVLGIVNRLQEAADPLAGRYVHPAIVAVVALVLLCLAIGVLIRSVAGRWSRQMLETLLFEKIPGYRLVKAFAGDGPLVEGSGQVMRPALASIEDGQCPALVMDEFPDGRLVVFVPGSPAPMSGAIYIFTPDRVTFLDVPLLPFMKAISSWGLGLRELVSTSPTKANSP</sequence>
<name>A0A917NLU4_9PROT</name>
<keyword evidence="1" id="KW-0812">Transmembrane</keyword>
<dbReference type="AlphaFoldDB" id="A0A917NLU4"/>